<reference evidence="1" key="3">
    <citation type="submission" date="2022-06" db="UniProtKB">
        <authorList>
            <consortium name="EnsemblPlants"/>
        </authorList>
    </citation>
    <scope>IDENTIFICATION</scope>
</reference>
<dbReference type="Gramene" id="TuG1812G0100003672.01.T01">
    <property type="protein sequence ID" value="TuG1812G0100003672.01.T01.cds448675"/>
    <property type="gene ID" value="TuG1812G0100003672.01"/>
</dbReference>
<dbReference type="AlphaFoldDB" id="A0A8R7P4J2"/>
<dbReference type="EnsemblPlants" id="TuG1812G0100003672.01.T01">
    <property type="protein sequence ID" value="TuG1812G0100003672.01.T01.cds448675"/>
    <property type="gene ID" value="TuG1812G0100003672.01"/>
</dbReference>
<organism evidence="1 2">
    <name type="scientific">Triticum urartu</name>
    <name type="common">Red wild einkorn</name>
    <name type="synonym">Crithodium urartu</name>
    <dbReference type="NCBI Taxonomy" id="4572"/>
    <lineage>
        <taxon>Eukaryota</taxon>
        <taxon>Viridiplantae</taxon>
        <taxon>Streptophyta</taxon>
        <taxon>Embryophyta</taxon>
        <taxon>Tracheophyta</taxon>
        <taxon>Spermatophyta</taxon>
        <taxon>Magnoliopsida</taxon>
        <taxon>Liliopsida</taxon>
        <taxon>Poales</taxon>
        <taxon>Poaceae</taxon>
        <taxon>BOP clade</taxon>
        <taxon>Pooideae</taxon>
        <taxon>Triticodae</taxon>
        <taxon>Triticeae</taxon>
        <taxon>Triticinae</taxon>
        <taxon>Triticum</taxon>
    </lineage>
</organism>
<proteinExistence type="predicted"/>
<keyword evidence="2" id="KW-1185">Reference proteome</keyword>
<evidence type="ECO:0000313" key="2">
    <source>
        <dbReference type="Proteomes" id="UP000015106"/>
    </source>
</evidence>
<accession>A0A8R7P4J2</accession>
<reference evidence="2" key="1">
    <citation type="journal article" date="2013" name="Nature">
        <title>Draft genome of the wheat A-genome progenitor Triticum urartu.</title>
        <authorList>
            <person name="Ling H.Q."/>
            <person name="Zhao S."/>
            <person name="Liu D."/>
            <person name="Wang J."/>
            <person name="Sun H."/>
            <person name="Zhang C."/>
            <person name="Fan H."/>
            <person name="Li D."/>
            <person name="Dong L."/>
            <person name="Tao Y."/>
            <person name="Gao C."/>
            <person name="Wu H."/>
            <person name="Li Y."/>
            <person name="Cui Y."/>
            <person name="Guo X."/>
            <person name="Zheng S."/>
            <person name="Wang B."/>
            <person name="Yu K."/>
            <person name="Liang Q."/>
            <person name="Yang W."/>
            <person name="Lou X."/>
            <person name="Chen J."/>
            <person name="Feng M."/>
            <person name="Jian J."/>
            <person name="Zhang X."/>
            <person name="Luo G."/>
            <person name="Jiang Y."/>
            <person name="Liu J."/>
            <person name="Wang Z."/>
            <person name="Sha Y."/>
            <person name="Zhang B."/>
            <person name="Wu H."/>
            <person name="Tang D."/>
            <person name="Shen Q."/>
            <person name="Xue P."/>
            <person name="Zou S."/>
            <person name="Wang X."/>
            <person name="Liu X."/>
            <person name="Wang F."/>
            <person name="Yang Y."/>
            <person name="An X."/>
            <person name="Dong Z."/>
            <person name="Zhang K."/>
            <person name="Zhang X."/>
            <person name="Luo M.C."/>
            <person name="Dvorak J."/>
            <person name="Tong Y."/>
            <person name="Wang J."/>
            <person name="Yang H."/>
            <person name="Li Z."/>
            <person name="Wang D."/>
            <person name="Zhang A."/>
            <person name="Wang J."/>
        </authorList>
    </citation>
    <scope>NUCLEOTIDE SEQUENCE</scope>
    <source>
        <strain evidence="2">cv. G1812</strain>
    </source>
</reference>
<evidence type="ECO:0000313" key="1">
    <source>
        <dbReference type="EnsemblPlants" id="TuG1812G0100003672.01.T01.cds448675"/>
    </source>
</evidence>
<reference evidence="1" key="2">
    <citation type="submission" date="2018-03" db="EMBL/GenBank/DDBJ databases">
        <title>The Triticum urartu genome reveals the dynamic nature of wheat genome evolution.</title>
        <authorList>
            <person name="Ling H."/>
            <person name="Ma B."/>
            <person name="Shi X."/>
            <person name="Liu H."/>
            <person name="Dong L."/>
            <person name="Sun H."/>
            <person name="Cao Y."/>
            <person name="Gao Q."/>
            <person name="Zheng S."/>
            <person name="Li Y."/>
            <person name="Yu Y."/>
            <person name="Du H."/>
            <person name="Qi M."/>
            <person name="Li Y."/>
            <person name="Yu H."/>
            <person name="Cui Y."/>
            <person name="Wang N."/>
            <person name="Chen C."/>
            <person name="Wu H."/>
            <person name="Zhao Y."/>
            <person name="Zhang J."/>
            <person name="Li Y."/>
            <person name="Zhou W."/>
            <person name="Zhang B."/>
            <person name="Hu W."/>
            <person name="Eijk M."/>
            <person name="Tang J."/>
            <person name="Witsenboer H."/>
            <person name="Zhao S."/>
            <person name="Li Z."/>
            <person name="Zhang A."/>
            <person name="Wang D."/>
            <person name="Liang C."/>
        </authorList>
    </citation>
    <scope>NUCLEOTIDE SEQUENCE [LARGE SCALE GENOMIC DNA]</scope>
    <source>
        <strain evidence="1">cv. G1812</strain>
    </source>
</reference>
<dbReference type="Proteomes" id="UP000015106">
    <property type="component" value="Chromosome 1"/>
</dbReference>
<name>A0A8R7P4J2_TRIUA</name>
<sequence>MQILCDFHGASWEMQRVEVNSIFEFIMEDFVAWFWPCVIPVSQK</sequence>
<protein>
    <submittedName>
        <fullName evidence="1">Uncharacterized protein</fullName>
    </submittedName>
</protein>